<sequence length="323" mass="34244">MDEARPTHPVARLIAERTAAGSRPGGRDDPHRLALVIEGGGMRGAISGGMAMALEELGVREAFDDVWGASAGALNAAWFSGGATAAGLPAWTDPVLRTATVRRRNLLRGRPLVDGRYLTEVVYERRTPMPFDRIVASPVRLHAVGTDAATGRATDLAPFVHDRATLKLALRASTALPLLSGPPVALGGRRFFDAGLAAAVPFRLALEQGATHVLVLRSRRADEQEISDGGRSTAIASRYLRRHSAGVAAAFVDRAARLLRDDEELDALERGTGDGGRAVLSVRPPAGTADIGRLERDHLRVVEGLEAGRRTVHALLAPVTAGR</sequence>
<evidence type="ECO:0000256" key="3">
    <source>
        <dbReference type="ARBA" id="ARBA00023098"/>
    </source>
</evidence>
<evidence type="ECO:0000256" key="1">
    <source>
        <dbReference type="ARBA" id="ARBA00022801"/>
    </source>
</evidence>
<reference evidence="5" key="1">
    <citation type="submission" date="2020-05" db="EMBL/GenBank/DDBJ databases">
        <authorList>
            <person name="Chiriac C."/>
            <person name="Salcher M."/>
            <person name="Ghai R."/>
            <person name="Kavagutti S V."/>
        </authorList>
    </citation>
    <scope>NUCLEOTIDE SEQUENCE</scope>
</reference>
<feature type="domain" description="PNPLA" evidence="4">
    <location>
        <begin position="35"/>
        <end position="206"/>
    </location>
</feature>
<dbReference type="AlphaFoldDB" id="A0A6J7H3B2"/>
<dbReference type="InterPro" id="IPR002641">
    <property type="entry name" value="PNPLA_dom"/>
</dbReference>
<accession>A0A6J7H3B2</accession>
<protein>
    <submittedName>
        <fullName evidence="5">Unannotated protein</fullName>
    </submittedName>
</protein>
<gene>
    <name evidence="5" type="ORF">UFOPK3564_01178</name>
</gene>
<dbReference type="EMBL" id="CAFBMK010000052">
    <property type="protein sequence ID" value="CAB4910189.1"/>
    <property type="molecule type" value="Genomic_DNA"/>
</dbReference>
<dbReference type="GO" id="GO:0016787">
    <property type="term" value="F:hydrolase activity"/>
    <property type="evidence" value="ECO:0007669"/>
    <property type="project" value="UniProtKB-KW"/>
</dbReference>
<evidence type="ECO:0000313" key="5">
    <source>
        <dbReference type="EMBL" id="CAB4910189.1"/>
    </source>
</evidence>
<dbReference type="PANTHER" id="PTHR14226:SF64">
    <property type="entry name" value="PNPLA DOMAIN-CONTAINING PROTEIN"/>
    <property type="match status" value="1"/>
</dbReference>
<dbReference type="InterPro" id="IPR016035">
    <property type="entry name" value="Acyl_Trfase/lysoPLipase"/>
</dbReference>
<dbReference type="SUPFAM" id="SSF52151">
    <property type="entry name" value="FabD/lysophospholipase-like"/>
    <property type="match status" value="1"/>
</dbReference>
<dbReference type="Pfam" id="PF01734">
    <property type="entry name" value="Patatin"/>
    <property type="match status" value="1"/>
</dbReference>
<name>A0A6J7H3B2_9ZZZZ</name>
<keyword evidence="1" id="KW-0378">Hydrolase</keyword>
<dbReference type="InterPro" id="IPR050301">
    <property type="entry name" value="NTE"/>
</dbReference>
<dbReference type="Gene3D" id="3.40.1090.10">
    <property type="entry name" value="Cytosolic phospholipase A2 catalytic domain"/>
    <property type="match status" value="2"/>
</dbReference>
<evidence type="ECO:0000259" key="4">
    <source>
        <dbReference type="PROSITE" id="PS51635"/>
    </source>
</evidence>
<keyword evidence="2" id="KW-0442">Lipid degradation</keyword>
<dbReference type="PROSITE" id="PS51635">
    <property type="entry name" value="PNPLA"/>
    <property type="match status" value="1"/>
</dbReference>
<evidence type="ECO:0000256" key="2">
    <source>
        <dbReference type="ARBA" id="ARBA00022963"/>
    </source>
</evidence>
<dbReference type="PANTHER" id="PTHR14226">
    <property type="entry name" value="NEUROPATHY TARGET ESTERASE/SWISS CHEESE D.MELANOGASTER"/>
    <property type="match status" value="1"/>
</dbReference>
<dbReference type="GO" id="GO:0016042">
    <property type="term" value="P:lipid catabolic process"/>
    <property type="evidence" value="ECO:0007669"/>
    <property type="project" value="UniProtKB-KW"/>
</dbReference>
<organism evidence="5">
    <name type="scientific">freshwater metagenome</name>
    <dbReference type="NCBI Taxonomy" id="449393"/>
    <lineage>
        <taxon>unclassified sequences</taxon>
        <taxon>metagenomes</taxon>
        <taxon>ecological metagenomes</taxon>
    </lineage>
</organism>
<proteinExistence type="predicted"/>
<keyword evidence="3" id="KW-0443">Lipid metabolism</keyword>